<dbReference type="Pfam" id="PF01225">
    <property type="entry name" value="Mur_ligase"/>
    <property type="match status" value="1"/>
</dbReference>
<dbReference type="EC" id="6.3.2.10" evidence="10 11"/>
<evidence type="ECO:0000259" key="13">
    <source>
        <dbReference type="Pfam" id="PF02875"/>
    </source>
</evidence>
<keyword evidence="7 10" id="KW-0573">Peptidoglycan synthesis</keyword>
<evidence type="ECO:0000259" key="12">
    <source>
        <dbReference type="Pfam" id="PF01225"/>
    </source>
</evidence>
<dbReference type="GO" id="GO:0051301">
    <property type="term" value="P:cell division"/>
    <property type="evidence" value="ECO:0007669"/>
    <property type="project" value="UniProtKB-KW"/>
</dbReference>
<organism evidence="15 16">
    <name type="scientific">Collinsella acetigenes</name>
    <dbReference type="NCBI Taxonomy" id="2713419"/>
    <lineage>
        <taxon>Bacteria</taxon>
        <taxon>Bacillati</taxon>
        <taxon>Actinomycetota</taxon>
        <taxon>Coriobacteriia</taxon>
        <taxon>Coriobacteriales</taxon>
        <taxon>Coriobacteriaceae</taxon>
        <taxon>Collinsella</taxon>
    </lineage>
</organism>
<comment type="similarity">
    <text evidence="10">Belongs to the MurCDEF family. MurF subfamily.</text>
</comment>
<dbReference type="HAMAP" id="MF_02019">
    <property type="entry name" value="MurF"/>
    <property type="match status" value="1"/>
</dbReference>
<evidence type="ECO:0000313" key="15">
    <source>
        <dbReference type="EMBL" id="NMF55808.1"/>
    </source>
</evidence>
<reference evidence="15 16" key="1">
    <citation type="submission" date="2020-04" db="EMBL/GenBank/DDBJ databases">
        <title>Collinsella sp. KGMB02528 nov., an anaerobic actinobacterium isolated from human feces.</title>
        <authorList>
            <person name="Han K.-I."/>
            <person name="Eom M.K."/>
            <person name="Kim J.-S."/>
            <person name="Lee K.C."/>
            <person name="Suh M.K."/>
            <person name="Park S.-H."/>
            <person name="Lee J.H."/>
            <person name="Kang S.W."/>
            <person name="Park J.-E."/>
            <person name="Oh B.S."/>
            <person name="Yu S.Y."/>
            <person name="Choi S.-H."/>
            <person name="Lee D.H."/>
            <person name="Yoon H."/>
            <person name="Kim B.-Y."/>
            <person name="Lee J.H."/>
            <person name="Lee J.-S."/>
        </authorList>
    </citation>
    <scope>NUCLEOTIDE SEQUENCE [LARGE SCALE GENOMIC DNA]</scope>
    <source>
        <strain evidence="15 16">KGMB02528</strain>
    </source>
</reference>
<evidence type="ECO:0000256" key="5">
    <source>
        <dbReference type="ARBA" id="ARBA00022840"/>
    </source>
</evidence>
<dbReference type="GO" id="GO:0005524">
    <property type="term" value="F:ATP binding"/>
    <property type="evidence" value="ECO:0007669"/>
    <property type="project" value="UniProtKB-UniRule"/>
</dbReference>
<comment type="catalytic activity">
    <reaction evidence="10 11">
        <text>D-alanyl-D-alanine + UDP-N-acetyl-alpha-D-muramoyl-L-alanyl-gamma-D-glutamyl-meso-2,6-diaminopimelate + ATP = UDP-N-acetyl-alpha-D-muramoyl-L-alanyl-gamma-D-glutamyl-meso-2,6-diaminopimeloyl-D-alanyl-D-alanine + ADP + phosphate + H(+)</text>
        <dbReference type="Rhea" id="RHEA:28374"/>
        <dbReference type="ChEBI" id="CHEBI:15378"/>
        <dbReference type="ChEBI" id="CHEBI:30616"/>
        <dbReference type="ChEBI" id="CHEBI:43474"/>
        <dbReference type="ChEBI" id="CHEBI:57822"/>
        <dbReference type="ChEBI" id="CHEBI:61386"/>
        <dbReference type="ChEBI" id="CHEBI:83905"/>
        <dbReference type="ChEBI" id="CHEBI:456216"/>
        <dbReference type="EC" id="6.3.2.10"/>
    </reaction>
</comment>
<dbReference type="PANTHER" id="PTHR43024:SF1">
    <property type="entry name" value="UDP-N-ACETYLMURAMOYL-TRIPEPTIDE--D-ALANYL-D-ALANINE LIGASE"/>
    <property type="match status" value="1"/>
</dbReference>
<dbReference type="InterPro" id="IPR000713">
    <property type="entry name" value="Mur_ligase_N"/>
</dbReference>
<keyword evidence="8 10" id="KW-0131">Cell cycle</keyword>
<dbReference type="Proteomes" id="UP000546970">
    <property type="component" value="Unassembled WGS sequence"/>
</dbReference>
<dbReference type="SUPFAM" id="SSF53244">
    <property type="entry name" value="MurD-like peptide ligases, peptide-binding domain"/>
    <property type="match status" value="1"/>
</dbReference>
<dbReference type="GO" id="GO:0005737">
    <property type="term" value="C:cytoplasm"/>
    <property type="evidence" value="ECO:0007669"/>
    <property type="project" value="UniProtKB-SubCell"/>
</dbReference>
<evidence type="ECO:0000256" key="2">
    <source>
        <dbReference type="ARBA" id="ARBA00022598"/>
    </source>
</evidence>
<keyword evidence="1 10" id="KW-0963">Cytoplasm</keyword>
<dbReference type="Pfam" id="PF08245">
    <property type="entry name" value="Mur_ligase_M"/>
    <property type="match status" value="1"/>
</dbReference>
<comment type="subcellular location">
    <subcellularLocation>
        <location evidence="10 11">Cytoplasm</location>
    </subcellularLocation>
</comment>
<evidence type="ECO:0000256" key="11">
    <source>
        <dbReference type="RuleBase" id="RU004136"/>
    </source>
</evidence>
<dbReference type="Pfam" id="PF02875">
    <property type="entry name" value="Mur_ligase_C"/>
    <property type="match status" value="1"/>
</dbReference>
<evidence type="ECO:0000256" key="10">
    <source>
        <dbReference type="HAMAP-Rule" id="MF_02019"/>
    </source>
</evidence>
<dbReference type="InterPro" id="IPR005863">
    <property type="entry name" value="UDP-N-AcMur_synth"/>
</dbReference>
<accession>A0A7X9UC92</accession>
<dbReference type="GO" id="GO:0009252">
    <property type="term" value="P:peptidoglycan biosynthetic process"/>
    <property type="evidence" value="ECO:0007669"/>
    <property type="project" value="UniProtKB-UniRule"/>
</dbReference>
<dbReference type="AlphaFoldDB" id="A0A7X9UC92"/>
<feature type="domain" description="Mur ligase central" evidence="14">
    <location>
        <begin position="116"/>
        <end position="312"/>
    </location>
</feature>
<dbReference type="RefSeq" id="WP_169277408.1">
    <property type="nucleotide sequence ID" value="NZ_JABBCP010000002.1"/>
</dbReference>
<keyword evidence="6 10" id="KW-0133">Cell shape</keyword>
<dbReference type="UniPathway" id="UPA00219"/>
<evidence type="ECO:0000256" key="6">
    <source>
        <dbReference type="ARBA" id="ARBA00022960"/>
    </source>
</evidence>
<evidence type="ECO:0000256" key="7">
    <source>
        <dbReference type="ARBA" id="ARBA00022984"/>
    </source>
</evidence>
<dbReference type="InterPro" id="IPR036615">
    <property type="entry name" value="Mur_ligase_C_dom_sf"/>
</dbReference>
<dbReference type="GO" id="GO:0071555">
    <property type="term" value="P:cell wall organization"/>
    <property type="evidence" value="ECO:0007669"/>
    <property type="project" value="UniProtKB-KW"/>
</dbReference>
<evidence type="ECO:0000256" key="3">
    <source>
        <dbReference type="ARBA" id="ARBA00022618"/>
    </source>
</evidence>
<keyword evidence="9 10" id="KW-0961">Cell wall biogenesis/degradation</keyword>
<evidence type="ECO:0000256" key="4">
    <source>
        <dbReference type="ARBA" id="ARBA00022741"/>
    </source>
</evidence>
<sequence>MIEIAVKDIERVCDVQRKSGDENRICKGCVIDSRQVQPDSIFVAFSGERVDGNSFAPAAIEAGAGAVVLTVEPTSDLIDLANEHGCALFTCEDPMEFLLSLAHHYRMGLNATVIGVTGSIGKTTTKDSLAKMLACRYRVHVTSGNFNNLIGMPLTILAAPADTEMLVLEMGMNATGEIARLTACARPAYAVITKVGTSHIGMLGSRENIARAKAEIISGMVPAREGETPLLVMNGEDDFTPFIRRGFADPAGVDVLLCGSAASDDVRVSDVRVSDEGQPYFTLTFADGTSLDTHVALPGAQAVINVVYAASIAHRLGVSAKEIDSVLTSLQITGRRQEVRRAACGARVIDDTYNAAPESMAAALDLLCSLPCEGARIAILGEMGELGDDTERLHALTGAYAAAKKLSTLVCVGGEAAAAMAAAAKLMGMPDDQIFIVSDTDQLIERFSSSFCASDLVLAKGSRAVGLDRFVEEVCAC</sequence>
<protein>
    <recommendedName>
        <fullName evidence="10 11">UDP-N-acetylmuramoyl-tripeptide--D-alanyl-D-alanine ligase</fullName>
        <ecNumber evidence="10 11">6.3.2.10</ecNumber>
    </recommendedName>
    <alternativeName>
        <fullName evidence="10">D-alanyl-D-alanine-adding enzyme</fullName>
    </alternativeName>
</protein>
<keyword evidence="3 10" id="KW-0132">Cell division</keyword>
<dbReference type="Gene3D" id="3.90.190.20">
    <property type="entry name" value="Mur ligase, C-terminal domain"/>
    <property type="match status" value="1"/>
</dbReference>
<keyword evidence="5 10" id="KW-0067">ATP-binding</keyword>
<dbReference type="SUPFAM" id="SSF53623">
    <property type="entry name" value="MurD-like peptide ligases, catalytic domain"/>
    <property type="match status" value="1"/>
</dbReference>
<evidence type="ECO:0000256" key="1">
    <source>
        <dbReference type="ARBA" id="ARBA00022490"/>
    </source>
</evidence>
<comment type="pathway">
    <text evidence="10 11">Cell wall biogenesis; peptidoglycan biosynthesis.</text>
</comment>
<evidence type="ECO:0000256" key="8">
    <source>
        <dbReference type="ARBA" id="ARBA00023306"/>
    </source>
</evidence>
<feature type="domain" description="Mur ligase C-terminal" evidence="13">
    <location>
        <begin position="335"/>
        <end position="463"/>
    </location>
</feature>
<comment type="caution">
    <text evidence="15">The sequence shown here is derived from an EMBL/GenBank/DDBJ whole genome shotgun (WGS) entry which is preliminary data.</text>
</comment>
<dbReference type="GO" id="GO:0047480">
    <property type="term" value="F:UDP-N-acetylmuramoyl-tripeptide-D-alanyl-D-alanine ligase activity"/>
    <property type="evidence" value="ECO:0007669"/>
    <property type="project" value="UniProtKB-UniRule"/>
</dbReference>
<feature type="binding site" evidence="10">
    <location>
        <begin position="118"/>
        <end position="124"/>
    </location>
    <ligand>
        <name>ATP</name>
        <dbReference type="ChEBI" id="CHEBI:30616"/>
    </ligand>
</feature>
<dbReference type="EMBL" id="JABBCP010000002">
    <property type="protein sequence ID" value="NMF55808.1"/>
    <property type="molecule type" value="Genomic_DNA"/>
</dbReference>
<name>A0A7X9UC92_9ACTN</name>
<dbReference type="InterPro" id="IPR035911">
    <property type="entry name" value="MurE/MurF_N"/>
</dbReference>
<keyword evidence="16" id="KW-1185">Reference proteome</keyword>
<evidence type="ECO:0000256" key="9">
    <source>
        <dbReference type="ARBA" id="ARBA00023316"/>
    </source>
</evidence>
<dbReference type="PANTHER" id="PTHR43024">
    <property type="entry name" value="UDP-N-ACETYLMURAMOYL-TRIPEPTIDE--D-ALANYL-D-ALANINE LIGASE"/>
    <property type="match status" value="1"/>
</dbReference>
<dbReference type="InterPro" id="IPR036565">
    <property type="entry name" value="Mur-like_cat_sf"/>
</dbReference>
<keyword evidence="2 10" id="KW-0436">Ligase</keyword>
<dbReference type="GO" id="GO:0008360">
    <property type="term" value="P:regulation of cell shape"/>
    <property type="evidence" value="ECO:0007669"/>
    <property type="project" value="UniProtKB-KW"/>
</dbReference>
<dbReference type="InterPro" id="IPR013221">
    <property type="entry name" value="Mur_ligase_cen"/>
</dbReference>
<dbReference type="SUPFAM" id="SSF63418">
    <property type="entry name" value="MurE/MurF N-terminal domain"/>
    <property type="match status" value="1"/>
</dbReference>
<gene>
    <name evidence="10" type="primary">murF</name>
    <name evidence="15" type="ORF">HF320_05650</name>
</gene>
<keyword evidence="4 10" id="KW-0547">Nucleotide-binding</keyword>
<dbReference type="InterPro" id="IPR051046">
    <property type="entry name" value="MurCDEF_CellWall_CoF430Synth"/>
</dbReference>
<evidence type="ECO:0000313" key="16">
    <source>
        <dbReference type="Proteomes" id="UP000546970"/>
    </source>
</evidence>
<proteinExistence type="inferred from homology"/>
<dbReference type="Gene3D" id="3.40.1390.10">
    <property type="entry name" value="MurE/MurF, N-terminal domain"/>
    <property type="match status" value="1"/>
</dbReference>
<dbReference type="Gene3D" id="3.40.1190.10">
    <property type="entry name" value="Mur-like, catalytic domain"/>
    <property type="match status" value="1"/>
</dbReference>
<evidence type="ECO:0000259" key="14">
    <source>
        <dbReference type="Pfam" id="PF08245"/>
    </source>
</evidence>
<comment type="function">
    <text evidence="10 11">Involved in cell wall formation. Catalyzes the final step in the synthesis of UDP-N-acetylmuramoyl-pentapeptide, the precursor of murein.</text>
</comment>
<feature type="domain" description="Mur ligase N-terminal catalytic" evidence="12">
    <location>
        <begin position="28"/>
        <end position="70"/>
    </location>
</feature>
<dbReference type="NCBIfam" id="TIGR01143">
    <property type="entry name" value="murF"/>
    <property type="match status" value="1"/>
</dbReference>
<dbReference type="InterPro" id="IPR004101">
    <property type="entry name" value="Mur_ligase_C"/>
</dbReference>